<dbReference type="Gene3D" id="1.20.120.20">
    <property type="entry name" value="Apolipoprotein"/>
    <property type="match status" value="1"/>
</dbReference>
<evidence type="ECO:0000256" key="5">
    <source>
        <dbReference type="SAM" id="Coils"/>
    </source>
</evidence>
<dbReference type="Proteomes" id="UP000681594">
    <property type="component" value="Unassembled WGS sequence"/>
</dbReference>
<dbReference type="Pfam" id="PF09731">
    <property type="entry name" value="Mitofilin"/>
    <property type="match status" value="1"/>
</dbReference>
<keyword evidence="4" id="KW-0472">Membrane</keyword>
<name>A0ABS4ALS9_9PROT</name>
<feature type="compositionally biased region" description="Low complexity" evidence="6">
    <location>
        <begin position="57"/>
        <end position="90"/>
    </location>
</feature>
<feature type="compositionally biased region" description="Pro residues" evidence="6">
    <location>
        <begin position="1"/>
        <end position="12"/>
    </location>
</feature>
<feature type="coiled-coil region" evidence="5">
    <location>
        <begin position="208"/>
        <end position="253"/>
    </location>
</feature>
<organism evidence="7 8">
    <name type="scientific">Pararoseomonas baculiformis</name>
    <dbReference type="NCBI Taxonomy" id="2820812"/>
    <lineage>
        <taxon>Bacteria</taxon>
        <taxon>Pseudomonadati</taxon>
        <taxon>Pseudomonadota</taxon>
        <taxon>Alphaproteobacteria</taxon>
        <taxon>Acetobacterales</taxon>
        <taxon>Acetobacteraceae</taxon>
        <taxon>Pararoseomonas</taxon>
    </lineage>
</organism>
<evidence type="ECO:0000313" key="8">
    <source>
        <dbReference type="Proteomes" id="UP000681594"/>
    </source>
</evidence>
<proteinExistence type="predicted"/>
<evidence type="ECO:0000313" key="7">
    <source>
        <dbReference type="EMBL" id="MBP0447174.1"/>
    </source>
</evidence>
<evidence type="ECO:0000256" key="1">
    <source>
        <dbReference type="ARBA" id="ARBA00004370"/>
    </source>
</evidence>
<feature type="coiled-coil region" evidence="5">
    <location>
        <begin position="321"/>
        <end position="348"/>
    </location>
</feature>
<keyword evidence="3" id="KW-1133">Transmembrane helix</keyword>
<keyword evidence="2" id="KW-0812">Transmembrane</keyword>
<dbReference type="InterPro" id="IPR019133">
    <property type="entry name" value="MIC60"/>
</dbReference>
<evidence type="ECO:0000256" key="6">
    <source>
        <dbReference type="SAM" id="MobiDB-lite"/>
    </source>
</evidence>
<evidence type="ECO:0000256" key="2">
    <source>
        <dbReference type="ARBA" id="ARBA00022692"/>
    </source>
</evidence>
<comment type="caution">
    <text evidence="7">The sequence shown here is derived from an EMBL/GenBank/DDBJ whole genome shotgun (WGS) entry which is preliminary data.</text>
</comment>
<feature type="compositionally biased region" description="Low complexity" evidence="6">
    <location>
        <begin position="14"/>
        <end position="26"/>
    </location>
</feature>
<accession>A0ABS4ALS9</accession>
<sequence length="505" mass="52304">MSDTPRTPPNAPRPKGGASSGAPSKGGKPGTESGATRPVEGSAASAAPDPVVPPSPNQVNPAAGAPAGVGPGKADAPAASAAPPAHEAPAAPAPPANLGGRGRRFDPAILPIAAGLVVLVGATGYLLSSPRERPAPAAMQQAQAERVAAVDQRLAALEARPSAAGLAERGAESERRLGALEASLRELAARPMVDAEARSGLAETRTALAEARTGLGAAQEALRRLEERTNGLENRMQEEARRAEARIAQAEATLANRLTAAEQALAARVTAAEQAFGPRLAALDAALNQRVEAAGQNMTQRMDAAARAMDERLSRAETEMNQRVARQEQQLAERVQQFEQRLSQAEAAERRLGALAARGALQTSLEAGRPLGQALSQLSGEPPVALARYRNAAPPTEAALRLSFEDAARAARLAAEPQGQSVTDSALSRLQGLVTVRRGDQVVVGDAVSGELERARRSLDAGDLPGALERLEQLPEPSRNAMAGWIGQARDLVEARAALRDLGTN</sequence>
<reference evidence="7 8" key="1">
    <citation type="submission" date="2021-03" db="EMBL/GenBank/DDBJ databases">
        <authorList>
            <person name="So Y."/>
        </authorList>
    </citation>
    <scope>NUCLEOTIDE SEQUENCE [LARGE SCALE GENOMIC DNA]</scope>
    <source>
        <strain evidence="7 8">SSH11</strain>
    </source>
</reference>
<dbReference type="EMBL" id="JAGIZB010000027">
    <property type="protein sequence ID" value="MBP0447174.1"/>
    <property type="molecule type" value="Genomic_DNA"/>
</dbReference>
<keyword evidence="8" id="KW-1185">Reference proteome</keyword>
<evidence type="ECO:0000256" key="4">
    <source>
        <dbReference type="ARBA" id="ARBA00023136"/>
    </source>
</evidence>
<protein>
    <submittedName>
        <fullName evidence="7">Uncharacterized protein</fullName>
    </submittedName>
</protein>
<evidence type="ECO:0000256" key="3">
    <source>
        <dbReference type="ARBA" id="ARBA00022989"/>
    </source>
</evidence>
<keyword evidence="5" id="KW-0175">Coiled coil</keyword>
<feature type="region of interest" description="Disordered" evidence="6">
    <location>
        <begin position="1"/>
        <end position="104"/>
    </location>
</feature>
<dbReference type="RefSeq" id="WP_209381439.1">
    <property type="nucleotide sequence ID" value="NZ_JAGIZB010000027.1"/>
</dbReference>
<gene>
    <name evidence="7" type="ORF">J8J14_20560</name>
</gene>
<comment type="subcellular location">
    <subcellularLocation>
        <location evidence="1">Membrane</location>
    </subcellularLocation>
</comment>